<evidence type="ECO:0000313" key="1">
    <source>
        <dbReference type="EMBL" id="VDO17047.1"/>
    </source>
</evidence>
<reference evidence="1 2" key="2">
    <citation type="submission" date="2018-11" db="EMBL/GenBank/DDBJ databases">
        <authorList>
            <consortium name="Pathogen Informatics"/>
        </authorList>
    </citation>
    <scope>NUCLEOTIDE SEQUENCE [LARGE SCALE GENOMIC DNA]</scope>
</reference>
<proteinExistence type="predicted"/>
<dbReference type="Proteomes" id="UP000280834">
    <property type="component" value="Unassembled WGS sequence"/>
</dbReference>
<organism evidence="3">
    <name type="scientific">Brugia timori</name>
    <dbReference type="NCBI Taxonomy" id="42155"/>
    <lineage>
        <taxon>Eukaryota</taxon>
        <taxon>Metazoa</taxon>
        <taxon>Ecdysozoa</taxon>
        <taxon>Nematoda</taxon>
        <taxon>Chromadorea</taxon>
        <taxon>Rhabditida</taxon>
        <taxon>Spirurina</taxon>
        <taxon>Spiruromorpha</taxon>
        <taxon>Filarioidea</taxon>
        <taxon>Onchocercidae</taxon>
        <taxon>Brugia</taxon>
    </lineage>
</organism>
<gene>
    <name evidence="1" type="ORF">BTMF_LOCUS4598</name>
</gene>
<evidence type="ECO:0000313" key="3">
    <source>
        <dbReference type="WBParaSite" id="BTMF_0000531601-mRNA-1"/>
    </source>
</evidence>
<evidence type="ECO:0000313" key="2">
    <source>
        <dbReference type="Proteomes" id="UP000280834"/>
    </source>
</evidence>
<sequence length="359" mass="39135">MGWRVFECRGSGQERIVDRHDCRAINPDIRCRSMAELEDFQHPGSTHSSKQPDRVESIERSALLAGGATGAVGGNGAKVLQEGGGARRSRQAREVFGLDVLNGSEELEQALQRSEVEPIDHAGSLFWRCGVFGPILGREPRSDAWRVGDIKQCRGQFVVLRERPQDPPKAVLTEADVRHHEVGRTLLANQLQYISDGSVLHRVAGHDPSTQRTAPGRIRQRSACEMPDELKAAPARLAAGCGQAFCEQRHVPHRRICDEAEIMGEQVLVDELVADAIQYPVSRPPMHLAPVDEASFGVLGLEKAQQTGDVGENSCRGRTSAVACFDRVALVGGAGGGNLPRDFDSRLAAIVLREHSQRS</sequence>
<reference evidence="3" key="1">
    <citation type="submission" date="2017-02" db="UniProtKB">
        <authorList>
            <consortium name="WormBaseParasite"/>
        </authorList>
    </citation>
    <scope>IDENTIFICATION</scope>
</reference>
<dbReference type="EMBL" id="UZAG01004606">
    <property type="protein sequence ID" value="VDO17047.1"/>
    <property type="molecule type" value="Genomic_DNA"/>
</dbReference>
<keyword evidence="2" id="KW-1185">Reference proteome</keyword>
<name>A0A0R3QG17_9BILA</name>
<dbReference type="AlphaFoldDB" id="A0A0R3QG17"/>
<protein>
    <submittedName>
        <fullName evidence="1 3">Uncharacterized protein</fullName>
    </submittedName>
</protein>
<accession>A0A0R3QG17</accession>
<dbReference type="WBParaSite" id="BTMF_0000531601-mRNA-1">
    <property type="protein sequence ID" value="BTMF_0000531601-mRNA-1"/>
    <property type="gene ID" value="BTMF_0000531601"/>
</dbReference>